<dbReference type="Proteomes" id="UP001162541">
    <property type="component" value="Chromosome 7"/>
</dbReference>
<feature type="compositionally biased region" description="Polar residues" evidence="1">
    <location>
        <begin position="224"/>
        <end position="233"/>
    </location>
</feature>
<evidence type="ECO:0000313" key="2">
    <source>
        <dbReference type="EMBL" id="BBN17884.1"/>
    </source>
</evidence>
<feature type="compositionally biased region" description="Basic and acidic residues" evidence="1">
    <location>
        <begin position="234"/>
        <end position="243"/>
    </location>
</feature>
<evidence type="ECO:0000313" key="5">
    <source>
        <dbReference type="Proteomes" id="UP001162541"/>
    </source>
</evidence>
<keyword evidence="4" id="KW-1185">Reference proteome</keyword>
<feature type="compositionally biased region" description="Basic and acidic residues" evidence="1">
    <location>
        <begin position="75"/>
        <end position="89"/>
    </location>
</feature>
<reference evidence="2" key="2">
    <citation type="journal article" date="2019" name="Curr. Biol.">
        <title>Chromatin organization in early land plants reveals an ancestral association between H3K27me3, transposons, and constitutive heterochromatin.</title>
        <authorList>
            <person name="Montgomery S.A."/>
            <person name="Tanizawa Y."/>
            <person name="Galik B."/>
            <person name="Wang N."/>
            <person name="Ito T."/>
            <person name="Mochizuki T."/>
            <person name="Akimcheva S."/>
            <person name="Bowman J."/>
            <person name="Cognat V."/>
            <person name="Drouard L."/>
            <person name="Ekker H."/>
            <person name="Houng S."/>
            <person name="Kohchi T."/>
            <person name="Lin S."/>
            <person name="Liu L.D."/>
            <person name="Nakamura Y."/>
            <person name="Valeeva L.R."/>
            <person name="Shakirov E.V."/>
            <person name="Shippen D.E."/>
            <person name="Wei W."/>
            <person name="Yagura M."/>
            <person name="Yamaoka S."/>
            <person name="Yamato K.T."/>
            <person name="Liu C."/>
            <person name="Berger F."/>
        </authorList>
    </citation>
    <scope>NUCLEOTIDE SEQUENCE [LARGE SCALE GENOMIC DNA]</scope>
    <source>
        <strain evidence="2">Tak-1</strain>
    </source>
</reference>
<dbReference type="Proteomes" id="UP000077202">
    <property type="component" value="Unassembled WGS sequence"/>
</dbReference>
<sequence>MDRSEEELLDDAALQILKFLGQVYVRLQEAQAVQEYVCEQYEASIRFLRLCASGSDQSGLSVPEAPTRRIFRTREHSAHKGSHQGHENKQQQQKIKTGPDDDGDIASKEFAALCECLDTVLAEAQAVREGSIDALTRKCGGRTRGPKSAGNRQHHPTASKDGAARVSWTAASRTVNDGIVAGPATRTKDKIVRPNSRKAAKSIKPRKPAIPQMSSASAIPPGACNNNKIQSRKTSPEKSDRIPRLPLSTRPKPSLAPAPAPSSAARLLRDELNIDCTAKCRTAERWRLQFPQKYVALWCWFKARERYWHSTYAACRTKPAAEEAFLASLEDVYNEQESSHESHDDEYKLAASPIRELQKAMEDLMTSAIMSESRRMNLQRLAPAGSKIAEMRNFSMHKLRPPGKTDTILKTDLEKDNTEPEEALNPSWLPRNCWVHLCDVLNNLELDDLYVNELERGLVTYSEPEQIVVIARLSHCIQVTLFHCYVEKVFGQSLLHRYSRKTTGDRQGRVGTDDSNVYAQDLDPGFRRGEGEQQSMTSLLRCQLAHCILCKEGRALFVLAERITATA</sequence>
<proteinExistence type="predicted"/>
<evidence type="ECO:0000256" key="1">
    <source>
        <dbReference type="SAM" id="MobiDB-lite"/>
    </source>
</evidence>
<dbReference type="EMBL" id="LVLJ01000203">
    <property type="protein sequence ID" value="OAE35263.1"/>
    <property type="molecule type" value="Genomic_DNA"/>
</dbReference>
<dbReference type="EMBL" id="AP019872">
    <property type="protein sequence ID" value="BBN17884.1"/>
    <property type="molecule type" value="Genomic_DNA"/>
</dbReference>
<feature type="region of interest" description="Disordered" evidence="1">
    <location>
        <begin position="179"/>
        <end position="263"/>
    </location>
</feature>
<gene>
    <name evidence="3" type="ORF">AXG93_392s1100</name>
    <name evidence="2" type="ORF">Mp_7g17700</name>
</gene>
<reference evidence="5" key="3">
    <citation type="journal article" date="2020" name="Curr. Biol.">
        <title>Chromatin organization in early land plants reveals an ancestral association between H3K27me3, transposons, and constitutive heterochromatin.</title>
        <authorList>
            <person name="Montgomery S.A."/>
            <person name="Tanizawa Y."/>
            <person name="Galik B."/>
            <person name="Wang N."/>
            <person name="Ito T."/>
            <person name="Mochizuki T."/>
            <person name="Akimcheva S."/>
            <person name="Bowman J.L."/>
            <person name="Cognat V."/>
            <person name="Marechal-Drouard L."/>
            <person name="Ekker H."/>
            <person name="Hong S.F."/>
            <person name="Kohchi T."/>
            <person name="Lin S.S."/>
            <person name="Liu L.D."/>
            <person name="Nakamura Y."/>
            <person name="Valeeva L.R."/>
            <person name="Shakirov E.V."/>
            <person name="Shippen D.E."/>
            <person name="Wei W.L."/>
            <person name="Yagura M."/>
            <person name="Yamaoka S."/>
            <person name="Yamato K.T."/>
            <person name="Liu C."/>
            <person name="Berger F."/>
        </authorList>
    </citation>
    <scope>NUCLEOTIDE SEQUENCE [LARGE SCALE GENOMIC DNA]</scope>
    <source>
        <strain evidence="5">Tak-1</strain>
    </source>
</reference>
<evidence type="ECO:0000313" key="4">
    <source>
        <dbReference type="Proteomes" id="UP000077202"/>
    </source>
</evidence>
<feature type="region of interest" description="Disordered" evidence="1">
    <location>
        <begin position="75"/>
        <end position="102"/>
    </location>
</feature>
<feature type="region of interest" description="Disordered" evidence="1">
    <location>
        <begin position="137"/>
        <end position="166"/>
    </location>
</feature>
<name>A0A176WRU1_MARPO</name>
<reference evidence="3 4" key="1">
    <citation type="submission" date="2016-03" db="EMBL/GenBank/DDBJ databases">
        <title>Mechanisms controlling the formation of the plant cell surface in tip-growing cells are functionally conserved among land plants.</title>
        <authorList>
            <person name="Honkanen S."/>
            <person name="Jones V.A."/>
            <person name="Morieri G."/>
            <person name="Champion C."/>
            <person name="Hetherington A.J."/>
            <person name="Kelly S."/>
            <person name="Saint-Marcoux D."/>
            <person name="Proust H."/>
            <person name="Prescott H."/>
            <person name="Dolan L."/>
        </authorList>
    </citation>
    <scope>NUCLEOTIDE SEQUENCE [LARGE SCALE GENOMIC DNA]</scope>
    <source>
        <strain evidence="4">cv. Tak-1 and cv. Tak-2</strain>
        <tissue evidence="3">Whole gametophyte</tissue>
    </source>
</reference>
<protein>
    <submittedName>
        <fullName evidence="3">Uncharacterized protein</fullName>
    </submittedName>
</protein>
<dbReference type="AlphaFoldDB" id="A0A176WRU1"/>
<accession>A0A176WRU1</accession>
<feature type="compositionally biased region" description="Basic residues" evidence="1">
    <location>
        <begin position="195"/>
        <end position="207"/>
    </location>
</feature>
<organism evidence="3 4">
    <name type="scientific">Marchantia polymorpha subsp. ruderalis</name>
    <dbReference type="NCBI Taxonomy" id="1480154"/>
    <lineage>
        <taxon>Eukaryota</taxon>
        <taxon>Viridiplantae</taxon>
        <taxon>Streptophyta</taxon>
        <taxon>Embryophyta</taxon>
        <taxon>Marchantiophyta</taxon>
        <taxon>Marchantiopsida</taxon>
        <taxon>Marchantiidae</taxon>
        <taxon>Marchantiales</taxon>
        <taxon>Marchantiaceae</taxon>
        <taxon>Marchantia</taxon>
    </lineage>
</organism>
<evidence type="ECO:0000313" key="3">
    <source>
        <dbReference type="EMBL" id="OAE35263.1"/>
    </source>
</evidence>